<evidence type="ECO:0000256" key="1">
    <source>
        <dbReference type="ARBA" id="ARBA00011073"/>
    </source>
</evidence>
<evidence type="ECO:0000256" key="3">
    <source>
        <dbReference type="ARBA" id="ARBA00022801"/>
    </source>
</evidence>
<feature type="region of interest" description="Disordered" evidence="7">
    <location>
        <begin position="395"/>
        <end position="416"/>
    </location>
</feature>
<evidence type="ECO:0000313" key="10">
    <source>
        <dbReference type="Proteomes" id="UP000317593"/>
    </source>
</evidence>
<dbReference type="InterPro" id="IPR015500">
    <property type="entry name" value="Peptidase_S8_subtilisin-rel"/>
</dbReference>
<comment type="similarity">
    <text evidence="1 5">Belongs to the peptidase S8 family.</text>
</comment>
<dbReference type="PROSITE" id="PS51892">
    <property type="entry name" value="SUBTILASE"/>
    <property type="match status" value="1"/>
</dbReference>
<dbReference type="Pfam" id="PF00082">
    <property type="entry name" value="Peptidase_S8"/>
    <property type="match status" value="1"/>
</dbReference>
<keyword evidence="6" id="KW-0175">Coiled coil</keyword>
<keyword evidence="10" id="KW-1185">Reference proteome</keyword>
<keyword evidence="2 5" id="KW-0645">Protease</keyword>
<dbReference type="PRINTS" id="PR00723">
    <property type="entry name" value="SUBTILISIN"/>
</dbReference>
<accession>A0A521DLY8</accession>
<feature type="active site" description="Charge relay system" evidence="5">
    <location>
        <position position="89"/>
    </location>
</feature>
<dbReference type="Gene3D" id="3.40.50.200">
    <property type="entry name" value="Peptidase S8/S53 domain"/>
    <property type="match status" value="2"/>
</dbReference>
<keyword evidence="3 5" id="KW-0378">Hydrolase</keyword>
<dbReference type="RefSeq" id="WP_142714941.1">
    <property type="nucleotide sequence ID" value="NZ_FXTH01000011.1"/>
</dbReference>
<dbReference type="InterPro" id="IPR050131">
    <property type="entry name" value="Peptidase_S8_subtilisin-like"/>
</dbReference>
<dbReference type="OrthoDB" id="9798386at2"/>
<dbReference type="PROSITE" id="PS00138">
    <property type="entry name" value="SUBTILASE_SER"/>
    <property type="match status" value="1"/>
</dbReference>
<dbReference type="InterPro" id="IPR036852">
    <property type="entry name" value="Peptidase_S8/S53_dom_sf"/>
</dbReference>
<feature type="active site" description="Charge relay system" evidence="5">
    <location>
        <position position="304"/>
    </location>
</feature>
<evidence type="ECO:0000313" key="9">
    <source>
        <dbReference type="EMBL" id="SMO72615.1"/>
    </source>
</evidence>
<dbReference type="SUPFAM" id="SSF52743">
    <property type="entry name" value="Subtilisin-like"/>
    <property type="match status" value="1"/>
</dbReference>
<feature type="domain" description="Peptidase S8/S53" evidence="8">
    <location>
        <begin position="81"/>
        <end position="510"/>
    </location>
</feature>
<sequence length="557" mass="62113">MTSMKSRILLFFSAILLTYGCSTTQKIVRPTPPQPADSVDFSSMLEPPEDWHLLDEEFTQFRGISSELAYEYVLSKRSAQKEVVVAVIDGGVDINHEDLQSNIWTNDDEIAGNGKDDDGNGYVDDVNGWNFIGGPDGKNVNHDTFELTRIYAKLHPEYSDVDTTVLNSQELKKYRYYQDILSAYRYEIEKLLRQYSNIQSLEQNMQRADRILKQYFEGDYTYEEVQNLQPQDQQTYFAQNVMSYVMENDIDSTLIADQKEQIYNFAKYGYNPDFSPRDIVGDNYEDKTERFYGNNDVAGPDPTHGTHVAGIIGAVRENSIGIKGIASSVRIMPVRAVPDGDERDKDVANAIRYAVDNGADIINMSFGKSYSPHKPIVDDAVRHAQENGVLMVHAAGNSSENSDEDTSYPTDTLGPEEGGPSIELWLTVGASSWKPGNEFVGGFSNYGDQTVDLFAPGVDIYSTMPDNEYERQQGTSMAAPVVSGTAALLMNYYPELTAAGVREIIMQSVVTYPEQTVTIPHKPTQEARTVPFSELSVSDGVVNVFRALQAADARSQQ</sequence>
<proteinExistence type="inferred from homology"/>
<feature type="coiled-coil region" evidence="6">
    <location>
        <begin position="188"/>
        <end position="218"/>
    </location>
</feature>
<dbReference type="InterPro" id="IPR022398">
    <property type="entry name" value="Peptidase_S8_His-AS"/>
</dbReference>
<evidence type="ECO:0000256" key="5">
    <source>
        <dbReference type="PROSITE-ProRule" id="PRU01240"/>
    </source>
</evidence>
<dbReference type="AlphaFoldDB" id="A0A521DLY8"/>
<evidence type="ECO:0000256" key="2">
    <source>
        <dbReference type="ARBA" id="ARBA00022670"/>
    </source>
</evidence>
<dbReference type="CDD" id="cd07483">
    <property type="entry name" value="Peptidases_S8_Subtilisin_Novo-like"/>
    <property type="match status" value="1"/>
</dbReference>
<evidence type="ECO:0000256" key="6">
    <source>
        <dbReference type="SAM" id="Coils"/>
    </source>
</evidence>
<keyword evidence="4 5" id="KW-0720">Serine protease</keyword>
<dbReference type="InterPro" id="IPR000209">
    <property type="entry name" value="Peptidase_S8/S53_dom"/>
</dbReference>
<dbReference type="GO" id="GO:0006508">
    <property type="term" value="P:proteolysis"/>
    <property type="evidence" value="ECO:0007669"/>
    <property type="project" value="UniProtKB-KW"/>
</dbReference>
<gene>
    <name evidence="9" type="ORF">SAMN06265218_11123</name>
</gene>
<dbReference type="PANTHER" id="PTHR43806:SF11">
    <property type="entry name" value="CEREVISIN-RELATED"/>
    <property type="match status" value="1"/>
</dbReference>
<evidence type="ECO:0000256" key="7">
    <source>
        <dbReference type="SAM" id="MobiDB-lite"/>
    </source>
</evidence>
<dbReference type="PROSITE" id="PS51257">
    <property type="entry name" value="PROKAR_LIPOPROTEIN"/>
    <property type="match status" value="1"/>
</dbReference>
<reference evidence="9 10" key="1">
    <citation type="submission" date="2017-05" db="EMBL/GenBank/DDBJ databases">
        <authorList>
            <person name="Varghese N."/>
            <person name="Submissions S."/>
        </authorList>
    </citation>
    <scope>NUCLEOTIDE SEQUENCE [LARGE SCALE GENOMIC DNA]</scope>
    <source>
        <strain evidence="9 10">DSM 21194</strain>
    </source>
</reference>
<evidence type="ECO:0000256" key="4">
    <source>
        <dbReference type="ARBA" id="ARBA00022825"/>
    </source>
</evidence>
<dbReference type="InterPro" id="IPR023828">
    <property type="entry name" value="Peptidase_S8_Ser-AS"/>
</dbReference>
<organism evidence="9 10">
    <name type="scientific">Fodinibius sediminis</name>
    <dbReference type="NCBI Taxonomy" id="1214077"/>
    <lineage>
        <taxon>Bacteria</taxon>
        <taxon>Pseudomonadati</taxon>
        <taxon>Balneolota</taxon>
        <taxon>Balneolia</taxon>
        <taxon>Balneolales</taxon>
        <taxon>Balneolaceae</taxon>
        <taxon>Fodinibius</taxon>
    </lineage>
</organism>
<feature type="active site" description="Charge relay system" evidence="5">
    <location>
        <position position="476"/>
    </location>
</feature>
<dbReference type="GO" id="GO:0004252">
    <property type="term" value="F:serine-type endopeptidase activity"/>
    <property type="evidence" value="ECO:0007669"/>
    <property type="project" value="UniProtKB-UniRule"/>
</dbReference>
<dbReference type="InterPro" id="IPR034080">
    <property type="entry name" value="Protease_P7-like_dom"/>
</dbReference>
<evidence type="ECO:0000259" key="8">
    <source>
        <dbReference type="Pfam" id="PF00082"/>
    </source>
</evidence>
<dbReference type="EMBL" id="FXTH01000011">
    <property type="protein sequence ID" value="SMO72615.1"/>
    <property type="molecule type" value="Genomic_DNA"/>
</dbReference>
<dbReference type="PANTHER" id="PTHR43806">
    <property type="entry name" value="PEPTIDASE S8"/>
    <property type="match status" value="1"/>
</dbReference>
<protein>
    <submittedName>
        <fullName evidence="9">Subtilase family protein</fullName>
    </submittedName>
</protein>
<dbReference type="PROSITE" id="PS00137">
    <property type="entry name" value="SUBTILASE_HIS"/>
    <property type="match status" value="1"/>
</dbReference>
<name>A0A521DLY8_9BACT</name>
<dbReference type="Proteomes" id="UP000317593">
    <property type="component" value="Unassembled WGS sequence"/>
</dbReference>